<proteinExistence type="predicted"/>
<dbReference type="HOGENOM" id="CLU_056543_1_0_11"/>
<feature type="compositionally biased region" description="Basic and acidic residues" evidence="1">
    <location>
        <begin position="1"/>
        <end position="13"/>
    </location>
</feature>
<evidence type="ECO:0000256" key="2">
    <source>
        <dbReference type="SAM" id="Phobius"/>
    </source>
</evidence>
<keyword evidence="2" id="KW-0472">Membrane</keyword>
<dbReference type="OrthoDB" id="9342777at2"/>
<accession>F8JSB5</accession>
<feature type="transmembrane region" description="Helical" evidence="2">
    <location>
        <begin position="101"/>
        <end position="125"/>
    </location>
</feature>
<feature type="region of interest" description="Disordered" evidence="1">
    <location>
        <begin position="1"/>
        <end position="87"/>
    </location>
</feature>
<name>F8JSB5_STREN</name>
<dbReference type="InterPro" id="IPR043857">
    <property type="entry name" value="DUF5819"/>
</dbReference>
<dbReference type="eggNOG" id="ENOG5030I4C">
    <property type="taxonomic scope" value="Bacteria"/>
</dbReference>
<evidence type="ECO:0000313" key="3">
    <source>
        <dbReference type="EMBL" id="AEW95429.1"/>
    </source>
</evidence>
<dbReference type="KEGG" id="scy:SCATT_30580"/>
<dbReference type="RefSeq" id="WP_014143803.1">
    <property type="nucleotide sequence ID" value="NC_016111.1"/>
</dbReference>
<dbReference type="KEGG" id="sct:SCAT_3068"/>
<evidence type="ECO:0000256" key="1">
    <source>
        <dbReference type="SAM" id="MobiDB-lite"/>
    </source>
</evidence>
<dbReference type="Pfam" id="PF19136">
    <property type="entry name" value="DUF5819"/>
    <property type="match status" value="1"/>
</dbReference>
<protein>
    <submittedName>
        <fullName evidence="3">Uncharacterized protein</fullName>
    </submittedName>
</protein>
<keyword evidence="2" id="KW-0812">Transmembrane</keyword>
<sequence>MEPPEDRAAEDSAAKAGPGGGTGNPPAGPVPQDAPGRAGAVGEPAPHASDDGRPADGSGQDDPAGDASPDDGTAPDQAPSGEAAPDDGAGAIAGLSIGSRIVLALAVAAVVVGAAVHCAMVFLHIAPANTVSQTHAAQVNGYIYPEFEQNWKLFAPNPVQQNTDIQARAEVWLPDGTVRTTGWVDLTAMDLARIRHDPLPSHTAQNELRRAWMFFTDSHDNQGRPVGVRGDLSTAYVRRIVAHRFGPRLNGGAVHRVQVRSAVSNVPAPPWSTERVDTSTTYHVAPWWAVTDEDFK</sequence>
<accession>G8WUD2</accession>
<keyword evidence="2" id="KW-1133">Transmembrane helix</keyword>
<dbReference type="PATRIC" id="fig|1003195.11.peg.4547"/>
<organism evidence="3 4">
    <name type="scientific">Streptantibioticus cattleyicolor (strain ATCC 35852 / DSM 46488 / JCM 4925 / NBRC 14057 / NRRL 8057)</name>
    <name type="common">Streptomyces cattleya</name>
    <dbReference type="NCBI Taxonomy" id="1003195"/>
    <lineage>
        <taxon>Bacteria</taxon>
        <taxon>Bacillati</taxon>
        <taxon>Actinomycetota</taxon>
        <taxon>Actinomycetes</taxon>
        <taxon>Kitasatosporales</taxon>
        <taxon>Streptomycetaceae</taxon>
        <taxon>Streptantibioticus</taxon>
    </lineage>
</organism>
<gene>
    <name evidence="3" type="ordered locus">SCATT_30580</name>
</gene>
<feature type="compositionally biased region" description="Low complexity" evidence="1">
    <location>
        <begin position="60"/>
        <end position="87"/>
    </location>
</feature>
<dbReference type="EMBL" id="CP003219">
    <property type="protein sequence ID" value="AEW95429.1"/>
    <property type="molecule type" value="Genomic_DNA"/>
</dbReference>
<dbReference type="Proteomes" id="UP000007842">
    <property type="component" value="Chromosome"/>
</dbReference>
<dbReference type="AlphaFoldDB" id="F8JSB5"/>
<dbReference type="STRING" id="1003195.SCATT_30580"/>
<reference evidence="4" key="1">
    <citation type="submission" date="2011-12" db="EMBL/GenBank/DDBJ databases">
        <title>Complete genome sequence of Streptomyces cattleya strain DSM 46488.</title>
        <authorList>
            <person name="Ou H.-Y."/>
            <person name="Li P."/>
            <person name="Zhao C."/>
            <person name="O'Hagan D."/>
            <person name="Deng Z."/>
        </authorList>
    </citation>
    <scope>NUCLEOTIDE SEQUENCE [LARGE SCALE GENOMIC DNA]</scope>
    <source>
        <strain evidence="4">ATCC 35852 / DSM 46488 / JCM 4925 / NBRC 14057 / NRRL 8057</strain>
    </source>
</reference>
<keyword evidence="4" id="KW-1185">Reference proteome</keyword>
<evidence type="ECO:0000313" key="4">
    <source>
        <dbReference type="Proteomes" id="UP000007842"/>
    </source>
</evidence>